<accession>A0A8H4B794</accession>
<organism evidence="1 2">
    <name type="scientific">Mucor circinelloides f. lusitanicus</name>
    <name type="common">Mucor racemosus var. lusitanicus</name>
    <dbReference type="NCBI Taxonomy" id="29924"/>
    <lineage>
        <taxon>Eukaryota</taxon>
        <taxon>Fungi</taxon>
        <taxon>Fungi incertae sedis</taxon>
        <taxon>Mucoromycota</taxon>
        <taxon>Mucoromycotina</taxon>
        <taxon>Mucoromycetes</taxon>
        <taxon>Mucorales</taxon>
        <taxon>Mucorineae</taxon>
        <taxon>Mucoraceae</taxon>
        <taxon>Mucor</taxon>
    </lineage>
</organism>
<evidence type="ECO:0000313" key="2">
    <source>
        <dbReference type="Proteomes" id="UP000469890"/>
    </source>
</evidence>
<protein>
    <submittedName>
        <fullName evidence="1">Uncharacterized protein</fullName>
    </submittedName>
</protein>
<dbReference type="Proteomes" id="UP000469890">
    <property type="component" value="Unassembled WGS sequence"/>
</dbReference>
<name>A0A8H4B794_MUCCL</name>
<sequence length="79" mass="8926">MFYVLVLPATGLYVMYVRAGKKSRFLCSCLDGSTKLIVDMPRVCRVLDTFNRICKPSVDQAMPSTIPRSQKIMSFEIST</sequence>
<gene>
    <name evidence="1" type="ORF">FB192DRAFT_1406139</name>
</gene>
<proteinExistence type="predicted"/>
<reference evidence="1 2" key="1">
    <citation type="submission" date="2019-09" db="EMBL/GenBank/DDBJ databases">
        <authorList>
            <consortium name="DOE Joint Genome Institute"/>
            <person name="Mondo S.J."/>
            <person name="Navarro-Mendoza M.I."/>
            <person name="Perez-Arques C."/>
            <person name="Panchal S."/>
            <person name="Nicolas F.E."/>
            <person name="Ganguly P."/>
            <person name="Pangilinan J."/>
            <person name="Grigoriev I."/>
            <person name="Heitman J."/>
            <person name="Sanya K."/>
            <person name="Garre V."/>
        </authorList>
    </citation>
    <scope>NUCLEOTIDE SEQUENCE [LARGE SCALE GENOMIC DNA]</scope>
    <source>
        <strain evidence="1 2">MU402</strain>
    </source>
</reference>
<dbReference type="AlphaFoldDB" id="A0A8H4B794"/>
<evidence type="ECO:0000313" key="1">
    <source>
        <dbReference type="EMBL" id="KAF1796282.1"/>
    </source>
</evidence>
<comment type="caution">
    <text evidence="1">The sequence shown here is derived from an EMBL/GenBank/DDBJ whole genome shotgun (WGS) entry which is preliminary data.</text>
</comment>
<dbReference type="EMBL" id="JAAECE010000013">
    <property type="protein sequence ID" value="KAF1796282.1"/>
    <property type="molecule type" value="Genomic_DNA"/>
</dbReference>